<dbReference type="CDD" id="cd07135">
    <property type="entry name" value="ALDH_F14-YMR110C"/>
    <property type="match status" value="1"/>
</dbReference>
<name>A0A067SG36_GALM3</name>
<evidence type="ECO:0000313" key="10">
    <source>
        <dbReference type="Proteomes" id="UP000027222"/>
    </source>
</evidence>
<feature type="active site" evidence="5 6">
    <location>
        <position position="216"/>
    </location>
</feature>
<evidence type="ECO:0000256" key="5">
    <source>
        <dbReference type="PIRSR" id="PIRSR036492-1"/>
    </source>
</evidence>
<comment type="similarity">
    <text evidence="1 4 7">Belongs to the aldehyde dehydrogenase family.</text>
</comment>
<dbReference type="InterPro" id="IPR016162">
    <property type="entry name" value="Ald_DH_N"/>
</dbReference>
<reference evidence="10" key="1">
    <citation type="journal article" date="2014" name="Proc. Natl. Acad. Sci. U.S.A.">
        <title>Extensive sampling of basidiomycete genomes demonstrates inadequacy of the white-rot/brown-rot paradigm for wood decay fungi.</title>
        <authorList>
            <person name="Riley R."/>
            <person name="Salamov A.A."/>
            <person name="Brown D.W."/>
            <person name="Nagy L.G."/>
            <person name="Floudas D."/>
            <person name="Held B.W."/>
            <person name="Levasseur A."/>
            <person name="Lombard V."/>
            <person name="Morin E."/>
            <person name="Otillar R."/>
            <person name="Lindquist E.A."/>
            <person name="Sun H."/>
            <person name="LaButti K.M."/>
            <person name="Schmutz J."/>
            <person name="Jabbour D."/>
            <person name="Luo H."/>
            <person name="Baker S.E."/>
            <person name="Pisabarro A.G."/>
            <person name="Walton J.D."/>
            <person name="Blanchette R.A."/>
            <person name="Henrissat B."/>
            <person name="Martin F."/>
            <person name="Cullen D."/>
            <person name="Hibbett D.S."/>
            <person name="Grigoriev I.V."/>
        </authorList>
    </citation>
    <scope>NUCLEOTIDE SEQUENCE [LARGE SCALE GENOMIC DNA]</scope>
    <source>
        <strain evidence="10">CBS 339.88</strain>
    </source>
</reference>
<dbReference type="InterPro" id="IPR029510">
    <property type="entry name" value="Ald_DH_CS_GLU"/>
</dbReference>
<dbReference type="FunFam" id="3.40.309.10:FF:000003">
    <property type="entry name" value="Aldehyde dehydrogenase"/>
    <property type="match status" value="1"/>
</dbReference>
<dbReference type="PIRSF" id="PIRSF036492">
    <property type="entry name" value="ALDH"/>
    <property type="match status" value="1"/>
</dbReference>
<feature type="active site" evidence="5">
    <location>
        <position position="250"/>
    </location>
</feature>
<keyword evidence="10" id="KW-1185">Reference proteome</keyword>
<dbReference type="InterPro" id="IPR016161">
    <property type="entry name" value="Ald_DH/histidinol_DH"/>
</dbReference>
<dbReference type="STRING" id="685588.A0A067SG36"/>
<dbReference type="GO" id="GO:0005737">
    <property type="term" value="C:cytoplasm"/>
    <property type="evidence" value="ECO:0007669"/>
    <property type="project" value="TreeGrafter"/>
</dbReference>
<dbReference type="FunFam" id="3.40.605.10:FF:000004">
    <property type="entry name" value="Aldehyde dehydrogenase"/>
    <property type="match status" value="1"/>
</dbReference>
<evidence type="ECO:0000256" key="7">
    <source>
        <dbReference type="RuleBase" id="RU003345"/>
    </source>
</evidence>
<feature type="domain" description="Aldehyde dehydrogenase" evidence="8">
    <location>
        <begin position="18"/>
        <end position="434"/>
    </location>
</feature>
<dbReference type="HOGENOM" id="CLU_005391_3_1_1"/>
<protein>
    <recommendedName>
        <fullName evidence="4">Aldehyde dehydrogenase</fullName>
    </recommendedName>
</protein>
<accession>A0A067SG36</accession>
<dbReference type="InterPro" id="IPR012394">
    <property type="entry name" value="Aldehyde_DH_NAD(P)"/>
</dbReference>
<evidence type="ECO:0000256" key="3">
    <source>
        <dbReference type="ARBA" id="ARBA00023027"/>
    </source>
</evidence>
<sequence>MTDYTPIADIPVVHKALRDTFRTGITKPIAWRRRQLLQVARFARDNSDALAECLRLDLGRPKLETITQEIIPVIDRCITVADKVEEWAKPDLITAQAWQQGWNPTVEKHAKGVALIIVPWNYPIVLTFQPLYGAISAGCCAMIKLSEIAPHYAAFVAKALPNYLDPSAYRIVLGGVPEITRILELKWDHIFYTGNGRVARIISAAAAKHLTPVTLELGGKSPVIIDSTADISISAKRILWGKINNCGQICVAPDYILAEKSIVPALINALKEHYNTFYPHGALASDSYSRVVSDAHFERLKTVLGRTKGEIVLGGRWEEGPGKRGFEPTLVIDVKPGDALLEDEIFGPILPIVSVENIDEAIDYLNDDRDYPLTLYIFSNDEANKTKIIANTTSGGVSIGDTFQQVSVGEMPFGGIGESGHGRQFLKTSFDNFVYERGIIDIPYHEEESKAARYPPYTEESLELVSAILRNPIPES</sequence>
<evidence type="ECO:0000256" key="1">
    <source>
        <dbReference type="ARBA" id="ARBA00009986"/>
    </source>
</evidence>
<dbReference type="Pfam" id="PF00171">
    <property type="entry name" value="Aldedh"/>
    <property type="match status" value="1"/>
</dbReference>
<keyword evidence="2 4" id="KW-0560">Oxidoreductase</keyword>
<dbReference type="Proteomes" id="UP000027222">
    <property type="component" value="Unassembled WGS sequence"/>
</dbReference>
<dbReference type="InterPro" id="IPR016163">
    <property type="entry name" value="Ald_DH_C"/>
</dbReference>
<dbReference type="PROSITE" id="PS00687">
    <property type="entry name" value="ALDEHYDE_DEHYDR_GLU"/>
    <property type="match status" value="1"/>
</dbReference>
<evidence type="ECO:0000256" key="4">
    <source>
        <dbReference type="PIRNR" id="PIRNR036492"/>
    </source>
</evidence>
<dbReference type="GO" id="GO:0006081">
    <property type="term" value="P:aldehyde metabolic process"/>
    <property type="evidence" value="ECO:0007669"/>
    <property type="project" value="InterPro"/>
</dbReference>
<dbReference type="SUPFAM" id="SSF53720">
    <property type="entry name" value="ALDH-like"/>
    <property type="match status" value="1"/>
</dbReference>
<dbReference type="OrthoDB" id="440325at2759"/>
<evidence type="ECO:0000313" key="9">
    <source>
        <dbReference type="EMBL" id="KDR68932.1"/>
    </source>
</evidence>
<dbReference type="PANTHER" id="PTHR43570">
    <property type="entry name" value="ALDEHYDE DEHYDROGENASE"/>
    <property type="match status" value="1"/>
</dbReference>
<evidence type="ECO:0000256" key="2">
    <source>
        <dbReference type="ARBA" id="ARBA00023002"/>
    </source>
</evidence>
<dbReference type="PANTHER" id="PTHR43570:SF16">
    <property type="entry name" value="ALDEHYDE DEHYDROGENASE TYPE III, ISOFORM Q"/>
    <property type="match status" value="1"/>
</dbReference>
<keyword evidence="3" id="KW-0520">NAD</keyword>
<evidence type="ECO:0000259" key="8">
    <source>
        <dbReference type="Pfam" id="PF00171"/>
    </source>
</evidence>
<dbReference type="InterPro" id="IPR015590">
    <property type="entry name" value="Aldehyde_DH_dom"/>
</dbReference>
<organism evidence="9 10">
    <name type="scientific">Galerina marginata (strain CBS 339.88)</name>
    <dbReference type="NCBI Taxonomy" id="685588"/>
    <lineage>
        <taxon>Eukaryota</taxon>
        <taxon>Fungi</taxon>
        <taxon>Dikarya</taxon>
        <taxon>Basidiomycota</taxon>
        <taxon>Agaricomycotina</taxon>
        <taxon>Agaricomycetes</taxon>
        <taxon>Agaricomycetidae</taxon>
        <taxon>Agaricales</taxon>
        <taxon>Agaricineae</taxon>
        <taxon>Strophariaceae</taxon>
        <taxon>Galerina</taxon>
    </lineage>
</organism>
<dbReference type="AlphaFoldDB" id="A0A067SG36"/>
<evidence type="ECO:0000256" key="6">
    <source>
        <dbReference type="PROSITE-ProRule" id="PRU10007"/>
    </source>
</evidence>
<dbReference type="GO" id="GO:0004029">
    <property type="term" value="F:aldehyde dehydrogenase (NAD+) activity"/>
    <property type="evidence" value="ECO:0007669"/>
    <property type="project" value="TreeGrafter"/>
</dbReference>
<gene>
    <name evidence="9" type="ORF">GALMADRAFT_230970</name>
</gene>
<dbReference type="Gene3D" id="3.40.605.10">
    <property type="entry name" value="Aldehyde Dehydrogenase, Chain A, domain 1"/>
    <property type="match status" value="1"/>
</dbReference>
<proteinExistence type="inferred from homology"/>
<dbReference type="EMBL" id="KL142405">
    <property type="protein sequence ID" value="KDR68932.1"/>
    <property type="molecule type" value="Genomic_DNA"/>
</dbReference>
<dbReference type="Gene3D" id="3.40.309.10">
    <property type="entry name" value="Aldehyde Dehydrogenase, Chain A, domain 2"/>
    <property type="match status" value="1"/>
</dbReference>